<evidence type="ECO:0000256" key="1">
    <source>
        <dbReference type="SAM" id="Phobius"/>
    </source>
</evidence>
<dbReference type="Gramene" id="PGSC0003DMT400068472">
    <property type="protein sequence ID" value="PGSC0003DMT400068472"/>
    <property type="gene ID" value="PGSC0003DMG401026624"/>
</dbReference>
<dbReference type="PaxDb" id="4113-PGSC0003DMT400068472"/>
<evidence type="ECO:0000313" key="2">
    <source>
        <dbReference type="EnsemblPlants" id="PGSC0003DMT400068472"/>
    </source>
</evidence>
<proteinExistence type="predicted"/>
<accession>M1CJ37</accession>
<reference evidence="3" key="1">
    <citation type="journal article" date="2011" name="Nature">
        <title>Genome sequence and analysis of the tuber crop potato.</title>
        <authorList>
            <consortium name="The Potato Genome Sequencing Consortium"/>
        </authorList>
    </citation>
    <scope>NUCLEOTIDE SEQUENCE [LARGE SCALE GENOMIC DNA]</scope>
    <source>
        <strain evidence="3">cv. DM1-3 516 R44</strain>
    </source>
</reference>
<dbReference type="AlphaFoldDB" id="M1CJ37"/>
<keyword evidence="1" id="KW-0812">Transmembrane</keyword>
<dbReference type="Proteomes" id="UP000011115">
    <property type="component" value="Unassembled WGS sequence"/>
</dbReference>
<protein>
    <submittedName>
        <fullName evidence="2">Uncharacterized protein</fullName>
    </submittedName>
</protein>
<evidence type="ECO:0000313" key="3">
    <source>
        <dbReference type="Proteomes" id="UP000011115"/>
    </source>
</evidence>
<dbReference type="HOGENOM" id="CLU_2798906_0_0_1"/>
<keyword evidence="1" id="KW-0472">Membrane</keyword>
<feature type="transmembrane region" description="Helical" evidence="1">
    <location>
        <begin position="26"/>
        <end position="45"/>
    </location>
</feature>
<dbReference type="EnsemblPlants" id="PGSC0003DMT400068472">
    <property type="protein sequence ID" value="PGSC0003DMT400068472"/>
    <property type="gene ID" value="PGSC0003DMG401026624"/>
</dbReference>
<reference evidence="2" key="2">
    <citation type="submission" date="2015-06" db="UniProtKB">
        <authorList>
            <consortium name="EnsemblPlants"/>
        </authorList>
    </citation>
    <scope>IDENTIFICATION</scope>
    <source>
        <strain evidence="2">DM1-3 516 R44</strain>
    </source>
</reference>
<organism evidence="2 3">
    <name type="scientific">Solanum tuberosum</name>
    <name type="common">Potato</name>
    <dbReference type="NCBI Taxonomy" id="4113"/>
    <lineage>
        <taxon>Eukaryota</taxon>
        <taxon>Viridiplantae</taxon>
        <taxon>Streptophyta</taxon>
        <taxon>Embryophyta</taxon>
        <taxon>Tracheophyta</taxon>
        <taxon>Spermatophyta</taxon>
        <taxon>Magnoliopsida</taxon>
        <taxon>eudicotyledons</taxon>
        <taxon>Gunneridae</taxon>
        <taxon>Pentapetalae</taxon>
        <taxon>asterids</taxon>
        <taxon>lamiids</taxon>
        <taxon>Solanales</taxon>
        <taxon>Solanaceae</taxon>
        <taxon>Solanoideae</taxon>
        <taxon>Solaneae</taxon>
        <taxon>Solanum</taxon>
    </lineage>
</organism>
<sequence>MLALTVSPNSQLRIQQMYKIKPYNSWIRIITSIYIIENFVCTLYVPIKSIIRRPLENRPVGRRKKVSP</sequence>
<keyword evidence="1" id="KW-1133">Transmembrane helix</keyword>
<name>M1CJ37_SOLTU</name>
<keyword evidence="3" id="KW-1185">Reference proteome</keyword>
<dbReference type="InParanoid" id="M1CJ37"/>